<reference evidence="5" key="2">
    <citation type="submission" date="2023-06" db="EMBL/GenBank/DDBJ databases">
        <authorList>
            <person name="Ma L."/>
            <person name="Liu K.-W."/>
            <person name="Li Z."/>
            <person name="Hsiao Y.-Y."/>
            <person name="Qi Y."/>
            <person name="Fu T."/>
            <person name="Tang G."/>
            <person name="Zhang D."/>
            <person name="Sun W.-H."/>
            <person name="Liu D.-K."/>
            <person name="Li Y."/>
            <person name="Chen G.-Z."/>
            <person name="Liu X.-D."/>
            <person name="Liao X.-Y."/>
            <person name="Jiang Y.-T."/>
            <person name="Yu X."/>
            <person name="Hao Y."/>
            <person name="Huang J."/>
            <person name="Zhao X.-W."/>
            <person name="Ke S."/>
            <person name="Chen Y.-Y."/>
            <person name="Wu W.-L."/>
            <person name="Hsu J.-L."/>
            <person name="Lin Y.-F."/>
            <person name="Huang M.-D."/>
            <person name="Li C.-Y."/>
            <person name="Huang L."/>
            <person name="Wang Z.-W."/>
            <person name="Zhao X."/>
            <person name="Zhong W.-Y."/>
            <person name="Peng D.-H."/>
            <person name="Ahmad S."/>
            <person name="Lan S."/>
            <person name="Zhang J.-S."/>
            <person name="Tsai W.-C."/>
            <person name="Van De Peer Y."/>
            <person name="Liu Z.-J."/>
        </authorList>
    </citation>
    <scope>NUCLEOTIDE SEQUENCE</scope>
    <source>
        <strain evidence="5">SCP</strain>
        <tissue evidence="5">Leaves</tissue>
    </source>
</reference>
<evidence type="ECO:0000313" key="5">
    <source>
        <dbReference type="EMBL" id="KAK1260640.1"/>
    </source>
</evidence>
<evidence type="ECO:0000256" key="2">
    <source>
        <dbReference type="ARBA" id="ARBA00047960"/>
    </source>
</evidence>
<dbReference type="SFLD" id="SFLDS00019">
    <property type="entry name" value="Glutathione_Transferase_(cytos"/>
    <property type="match status" value="1"/>
</dbReference>
<evidence type="ECO:0000259" key="4">
    <source>
        <dbReference type="PROSITE" id="PS50404"/>
    </source>
</evidence>
<proteinExistence type="inferred from homology"/>
<dbReference type="GO" id="GO:0006749">
    <property type="term" value="P:glutathione metabolic process"/>
    <property type="evidence" value="ECO:0007669"/>
    <property type="project" value="InterPro"/>
</dbReference>
<dbReference type="PANTHER" id="PTHR11260">
    <property type="entry name" value="GLUTATHIONE S-TRANSFERASE, GST, SUPERFAMILY, GST DOMAIN CONTAINING"/>
    <property type="match status" value="1"/>
</dbReference>
<name>A0AAV9A8Y9_ACOGR</name>
<dbReference type="InterPro" id="IPR040079">
    <property type="entry name" value="Glutathione_S-Trfase"/>
</dbReference>
<dbReference type="AlphaFoldDB" id="A0AAV9A8Y9"/>
<reference evidence="5" key="1">
    <citation type="journal article" date="2023" name="Nat. Commun.">
        <title>Diploid and tetraploid genomes of Acorus and the evolution of monocots.</title>
        <authorList>
            <person name="Ma L."/>
            <person name="Liu K.W."/>
            <person name="Li Z."/>
            <person name="Hsiao Y.Y."/>
            <person name="Qi Y."/>
            <person name="Fu T."/>
            <person name="Tang G.D."/>
            <person name="Zhang D."/>
            <person name="Sun W.H."/>
            <person name="Liu D.K."/>
            <person name="Li Y."/>
            <person name="Chen G.Z."/>
            <person name="Liu X.D."/>
            <person name="Liao X.Y."/>
            <person name="Jiang Y.T."/>
            <person name="Yu X."/>
            <person name="Hao Y."/>
            <person name="Huang J."/>
            <person name="Zhao X.W."/>
            <person name="Ke S."/>
            <person name="Chen Y.Y."/>
            <person name="Wu W.L."/>
            <person name="Hsu J.L."/>
            <person name="Lin Y.F."/>
            <person name="Huang M.D."/>
            <person name="Li C.Y."/>
            <person name="Huang L."/>
            <person name="Wang Z.W."/>
            <person name="Zhao X."/>
            <person name="Zhong W.Y."/>
            <person name="Peng D.H."/>
            <person name="Ahmad S."/>
            <person name="Lan S."/>
            <person name="Zhang J.S."/>
            <person name="Tsai W.C."/>
            <person name="Van de Peer Y."/>
            <person name="Liu Z.J."/>
        </authorList>
    </citation>
    <scope>NUCLEOTIDE SEQUENCE</scope>
    <source>
        <strain evidence="5">SCP</strain>
    </source>
</reference>
<organism evidence="5 6">
    <name type="scientific">Acorus gramineus</name>
    <name type="common">Dwarf sweet flag</name>
    <dbReference type="NCBI Taxonomy" id="55184"/>
    <lineage>
        <taxon>Eukaryota</taxon>
        <taxon>Viridiplantae</taxon>
        <taxon>Streptophyta</taxon>
        <taxon>Embryophyta</taxon>
        <taxon>Tracheophyta</taxon>
        <taxon>Spermatophyta</taxon>
        <taxon>Magnoliopsida</taxon>
        <taxon>Liliopsida</taxon>
        <taxon>Acoraceae</taxon>
        <taxon>Acorus</taxon>
    </lineage>
</organism>
<dbReference type="GO" id="GO:0005829">
    <property type="term" value="C:cytosol"/>
    <property type="evidence" value="ECO:0007669"/>
    <property type="project" value="UniProtKB-SubCell"/>
</dbReference>
<feature type="domain" description="GST N-terminal" evidence="4">
    <location>
        <begin position="2"/>
        <end position="81"/>
    </location>
</feature>
<dbReference type="Gene3D" id="1.20.1050.10">
    <property type="match status" value="1"/>
</dbReference>
<dbReference type="SFLD" id="SFLDG01152">
    <property type="entry name" value="Main.3:_Omega-_and_Tau-like"/>
    <property type="match status" value="1"/>
</dbReference>
<comment type="function">
    <text evidence="3">Is involved in the conjugation of reduced glutathione to a wide number of exogenous and endogenous hydrophobic electrophiles.</text>
</comment>
<protein>
    <recommendedName>
        <fullName evidence="3">Glutathione S-transferase</fullName>
        <ecNumber evidence="3">2.5.1.18</ecNumber>
    </recommendedName>
</protein>
<evidence type="ECO:0000313" key="6">
    <source>
        <dbReference type="Proteomes" id="UP001179952"/>
    </source>
</evidence>
<comment type="similarity">
    <text evidence="3">Belongs to the GST superfamily.</text>
</comment>
<dbReference type="SUPFAM" id="SSF47616">
    <property type="entry name" value="GST C-terminal domain-like"/>
    <property type="match status" value="1"/>
</dbReference>
<comment type="subcellular location">
    <subcellularLocation>
        <location evidence="3">Cytoplasm</location>
        <location evidence="3">Cytosol</location>
    </subcellularLocation>
</comment>
<sequence length="212" mass="24327">MADVELYGMSASTFSHRIEIALKIKGVAYEYVEEDLQNKSQNLLQYNPIYEKVPVLIHEGKPLLESLIILKYIDETWKDPPLLSNDPYNRSRVRFWANFINQTFMQSSKSILLCHGDKQEKAIVEFVENIAMLDKEIVKDFPAARDLVVGSRSRWVKVLEKITGVKLVTTFISSWLEAFEDLEVAKVTLPDVDKYFARAVAVREKPLASTID</sequence>
<dbReference type="CDD" id="cd03058">
    <property type="entry name" value="GST_N_Tau"/>
    <property type="match status" value="1"/>
</dbReference>
<gene>
    <name evidence="5" type="ORF">QJS04_geneDACA019498</name>
</gene>
<dbReference type="SFLD" id="SFLDG00358">
    <property type="entry name" value="Main_(cytGST)"/>
    <property type="match status" value="1"/>
</dbReference>
<dbReference type="InterPro" id="IPR036282">
    <property type="entry name" value="Glutathione-S-Trfase_C_sf"/>
</dbReference>
<evidence type="ECO:0000256" key="3">
    <source>
        <dbReference type="RuleBase" id="RU369102"/>
    </source>
</evidence>
<dbReference type="Pfam" id="PF02798">
    <property type="entry name" value="GST_N"/>
    <property type="match status" value="1"/>
</dbReference>
<dbReference type="SUPFAM" id="SSF52833">
    <property type="entry name" value="Thioredoxin-like"/>
    <property type="match status" value="1"/>
</dbReference>
<dbReference type="PANTHER" id="PTHR11260:SF676">
    <property type="entry name" value="GLUTATHIONE S-TRANSFERASE U8"/>
    <property type="match status" value="1"/>
</dbReference>
<accession>A0AAV9A8Y9</accession>
<keyword evidence="6" id="KW-1185">Reference proteome</keyword>
<comment type="catalytic activity">
    <reaction evidence="2 3">
        <text>RX + glutathione = an S-substituted glutathione + a halide anion + H(+)</text>
        <dbReference type="Rhea" id="RHEA:16437"/>
        <dbReference type="ChEBI" id="CHEBI:15378"/>
        <dbReference type="ChEBI" id="CHEBI:16042"/>
        <dbReference type="ChEBI" id="CHEBI:17792"/>
        <dbReference type="ChEBI" id="CHEBI:57925"/>
        <dbReference type="ChEBI" id="CHEBI:90779"/>
        <dbReference type="EC" id="2.5.1.18"/>
    </reaction>
</comment>
<dbReference type="GO" id="GO:0004364">
    <property type="term" value="F:glutathione transferase activity"/>
    <property type="evidence" value="ECO:0007669"/>
    <property type="project" value="UniProtKB-UniRule"/>
</dbReference>
<keyword evidence="1 3" id="KW-0808">Transferase</keyword>
<dbReference type="InterPro" id="IPR045074">
    <property type="entry name" value="GST_C_Tau"/>
</dbReference>
<keyword evidence="3" id="KW-0963">Cytoplasm</keyword>
<dbReference type="PROSITE" id="PS50404">
    <property type="entry name" value="GST_NTER"/>
    <property type="match status" value="1"/>
</dbReference>
<dbReference type="Proteomes" id="UP001179952">
    <property type="component" value="Unassembled WGS sequence"/>
</dbReference>
<dbReference type="InterPro" id="IPR045073">
    <property type="entry name" value="Omega/Tau-like"/>
</dbReference>
<evidence type="ECO:0000256" key="1">
    <source>
        <dbReference type="ARBA" id="ARBA00022679"/>
    </source>
</evidence>
<comment type="caution">
    <text evidence="5">The sequence shown here is derived from an EMBL/GenBank/DDBJ whole genome shotgun (WGS) entry which is preliminary data.</text>
</comment>
<dbReference type="EC" id="2.5.1.18" evidence="3"/>
<dbReference type="InterPro" id="IPR004045">
    <property type="entry name" value="Glutathione_S-Trfase_N"/>
</dbReference>
<dbReference type="FunFam" id="3.40.30.10:FF:000014">
    <property type="entry name" value="Tau class glutathione S-transferase"/>
    <property type="match status" value="1"/>
</dbReference>
<dbReference type="CDD" id="cd03185">
    <property type="entry name" value="GST_C_Tau"/>
    <property type="match status" value="1"/>
</dbReference>
<dbReference type="EMBL" id="JAUJYN010000011">
    <property type="protein sequence ID" value="KAK1260640.1"/>
    <property type="molecule type" value="Genomic_DNA"/>
</dbReference>
<dbReference type="Gene3D" id="3.40.30.10">
    <property type="entry name" value="Glutaredoxin"/>
    <property type="match status" value="1"/>
</dbReference>
<dbReference type="InterPro" id="IPR036249">
    <property type="entry name" value="Thioredoxin-like_sf"/>
</dbReference>